<dbReference type="SUPFAM" id="SSF51556">
    <property type="entry name" value="Metallo-dependent hydrolases"/>
    <property type="match status" value="1"/>
</dbReference>
<dbReference type="InterPro" id="IPR011059">
    <property type="entry name" value="Metal-dep_hydrolase_composite"/>
</dbReference>
<reference evidence="3" key="1">
    <citation type="journal article" date="2014" name="Int. J. Syst. Evol. Microbiol.">
        <title>Complete genome sequence of Corynebacterium casei LMG S-19264T (=DSM 44701T), isolated from a smear-ripened cheese.</title>
        <authorList>
            <consortium name="US DOE Joint Genome Institute (JGI-PGF)"/>
            <person name="Walter F."/>
            <person name="Albersmeier A."/>
            <person name="Kalinowski J."/>
            <person name="Ruckert C."/>
        </authorList>
    </citation>
    <scope>NUCLEOTIDE SEQUENCE</scope>
    <source>
        <strain evidence="3">NBRC 108769</strain>
    </source>
</reference>
<dbReference type="InterPro" id="IPR051781">
    <property type="entry name" value="Metallo-dep_Hydrolase"/>
</dbReference>
<keyword evidence="1" id="KW-0732">Signal</keyword>
<dbReference type="Gene3D" id="3.20.20.140">
    <property type="entry name" value="Metal-dependent hydrolases"/>
    <property type="match status" value="1"/>
</dbReference>
<evidence type="ECO:0000259" key="2">
    <source>
        <dbReference type="Pfam" id="PF01979"/>
    </source>
</evidence>
<dbReference type="Pfam" id="PF01979">
    <property type="entry name" value="Amidohydro_1"/>
    <property type="match status" value="1"/>
</dbReference>
<dbReference type="AlphaFoldDB" id="A0AA37SS15"/>
<dbReference type="EMBL" id="BSOH01000007">
    <property type="protein sequence ID" value="GLR17103.1"/>
    <property type="molecule type" value="Genomic_DNA"/>
</dbReference>
<reference evidence="3" key="2">
    <citation type="submission" date="2023-01" db="EMBL/GenBank/DDBJ databases">
        <title>Draft genome sequence of Portibacter lacus strain NBRC 108769.</title>
        <authorList>
            <person name="Sun Q."/>
            <person name="Mori K."/>
        </authorList>
    </citation>
    <scope>NUCLEOTIDE SEQUENCE</scope>
    <source>
        <strain evidence="3">NBRC 108769</strain>
    </source>
</reference>
<feature type="signal peptide" evidence="1">
    <location>
        <begin position="1"/>
        <end position="20"/>
    </location>
</feature>
<gene>
    <name evidence="3" type="ORF">GCM10007940_17180</name>
</gene>
<proteinExistence type="predicted"/>
<evidence type="ECO:0000256" key="1">
    <source>
        <dbReference type="SAM" id="SignalP"/>
    </source>
</evidence>
<name>A0AA37SS15_9BACT</name>
<evidence type="ECO:0000313" key="4">
    <source>
        <dbReference type="Proteomes" id="UP001156666"/>
    </source>
</evidence>
<accession>A0AA37SS15</accession>
<dbReference type="RefSeq" id="WP_284283767.1">
    <property type="nucleotide sequence ID" value="NZ_BSOH01000007.1"/>
</dbReference>
<feature type="chain" id="PRO_5041457393" evidence="1">
    <location>
        <begin position="21"/>
        <end position="426"/>
    </location>
</feature>
<dbReference type="Proteomes" id="UP001156666">
    <property type="component" value="Unassembled WGS sequence"/>
</dbReference>
<dbReference type="Gene3D" id="2.30.40.10">
    <property type="entry name" value="Urease, subunit C, domain 1"/>
    <property type="match status" value="1"/>
</dbReference>
<sequence>MKIINIAFAFFCLISLNAQQIAKSTYGTFLLKGATVHTITKGDIQADVLIQDGMIKSVASGITAPANAEVIDVSGKHIYPGMIDAGTTLGLVEVSSISLTNDNNEIGDLTPHVEALTAINPSSVLIPVTRVSGVTTVIAKPAGGLFAGTASLISLVGYTPDQMYAGFKGVVLNFPSSGKRGRRDRRSDEDIKKDTEKAIKNLDKIWTQAEAYAAMNKDKSIADYNPEMEALKLVVNGERMLMVEVNKKDDILTAIKWLKGKDIKAVLTGVTEGYKIAKEIADSGLPVITGPMLAVPARAEAAYDASYTNPSIMLKAGVKVAIRSDDTENVRNLPFNAGFAAAYGMGVEEALKAVTIVPAEIFGVADKYGSIEEGKMASLFVSDGDPFETKTQILNLFINGWNVPIESRHTLLYDEFIERSPGLNKK</sequence>
<dbReference type="GO" id="GO:0016810">
    <property type="term" value="F:hydrolase activity, acting on carbon-nitrogen (but not peptide) bonds"/>
    <property type="evidence" value="ECO:0007669"/>
    <property type="project" value="InterPro"/>
</dbReference>
<dbReference type="SUPFAM" id="SSF51338">
    <property type="entry name" value="Composite domain of metallo-dependent hydrolases"/>
    <property type="match status" value="1"/>
</dbReference>
<feature type="domain" description="Amidohydrolase-related" evidence="2">
    <location>
        <begin position="292"/>
        <end position="395"/>
    </location>
</feature>
<dbReference type="InterPro" id="IPR006680">
    <property type="entry name" value="Amidohydro-rel"/>
</dbReference>
<keyword evidence="4" id="KW-1185">Reference proteome</keyword>
<dbReference type="PANTHER" id="PTHR43135:SF3">
    <property type="entry name" value="ALPHA-D-RIBOSE 1-METHYLPHOSPHONATE 5-TRIPHOSPHATE DIPHOSPHATASE"/>
    <property type="match status" value="1"/>
</dbReference>
<dbReference type="PANTHER" id="PTHR43135">
    <property type="entry name" value="ALPHA-D-RIBOSE 1-METHYLPHOSPHONATE 5-TRIPHOSPHATE DIPHOSPHATASE"/>
    <property type="match status" value="1"/>
</dbReference>
<organism evidence="3 4">
    <name type="scientific">Portibacter lacus</name>
    <dbReference type="NCBI Taxonomy" id="1099794"/>
    <lineage>
        <taxon>Bacteria</taxon>
        <taxon>Pseudomonadati</taxon>
        <taxon>Bacteroidota</taxon>
        <taxon>Saprospiria</taxon>
        <taxon>Saprospirales</taxon>
        <taxon>Haliscomenobacteraceae</taxon>
        <taxon>Portibacter</taxon>
    </lineage>
</organism>
<protein>
    <submittedName>
        <fullName evidence="3">Amidohydrolase</fullName>
    </submittedName>
</protein>
<evidence type="ECO:0000313" key="3">
    <source>
        <dbReference type="EMBL" id="GLR17103.1"/>
    </source>
</evidence>
<dbReference type="InterPro" id="IPR032466">
    <property type="entry name" value="Metal_Hydrolase"/>
</dbReference>
<comment type="caution">
    <text evidence="3">The sequence shown here is derived from an EMBL/GenBank/DDBJ whole genome shotgun (WGS) entry which is preliminary data.</text>
</comment>